<evidence type="ECO:0000259" key="1">
    <source>
        <dbReference type="Pfam" id="PF07364"/>
    </source>
</evidence>
<gene>
    <name evidence="2" type="ORF">ACFQFQ_22115</name>
</gene>
<dbReference type="InterPro" id="IPR015995">
    <property type="entry name" value="MlrC_N"/>
</dbReference>
<evidence type="ECO:0000313" key="2">
    <source>
        <dbReference type="EMBL" id="MFC6761537.1"/>
    </source>
</evidence>
<dbReference type="EMBL" id="JBHSWG010000003">
    <property type="protein sequence ID" value="MFC6761537.1"/>
    <property type="molecule type" value="Genomic_DNA"/>
</dbReference>
<reference evidence="3" key="1">
    <citation type="journal article" date="2019" name="Int. J. Syst. Evol. Microbiol.">
        <title>The Global Catalogue of Microorganisms (GCM) 10K type strain sequencing project: providing services to taxonomists for standard genome sequencing and annotation.</title>
        <authorList>
            <consortium name="The Broad Institute Genomics Platform"/>
            <consortium name="The Broad Institute Genome Sequencing Center for Infectious Disease"/>
            <person name="Wu L."/>
            <person name="Ma J."/>
        </authorList>
    </citation>
    <scope>NUCLEOTIDE SEQUENCE [LARGE SCALE GENOMIC DNA]</scope>
    <source>
        <strain evidence="3">CCUG 66188</strain>
    </source>
</reference>
<comment type="caution">
    <text evidence="2">The sequence shown here is derived from an EMBL/GenBank/DDBJ whole genome shotgun (WGS) entry which is preliminary data.</text>
</comment>
<protein>
    <submittedName>
        <fullName evidence="2">M81 family metallopeptidase</fullName>
    </submittedName>
</protein>
<organism evidence="2 3">
    <name type="scientific">Sulfitobacter porphyrae</name>
    <dbReference type="NCBI Taxonomy" id="1246864"/>
    <lineage>
        <taxon>Bacteria</taxon>
        <taxon>Pseudomonadati</taxon>
        <taxon>Pseudomonadota</taxon>
        <taxon>Alphaproteobacteria</taxon>
        <taxon>Rhodobacterales</taxon>
        <taxon>Roseobacteraceae</taxon>
        <taxon>Sulfitobacter</taxon>
    </lineage>
</organism>
<keyword evidence="3" id="KW-1185">Reference proteome</keyword>
<evidence type="ECO:0000313" key="3">
    <source>
        <dbReference type="Proteomes" id="UP001596353"/>
    </source>
</evidence>
<proteinExistence type="predicted"/>
<dbReference type="Proteomes" id="UP001596353">
    <property type="component" value="Unassembled WGS sequence"/>
</dbReference>
<name>A0ABW2B7H0_9RHOB</name>
<accession>A0ABW2B7H0</accession>
<dbReference type="Pfam" id="PF07364">
    <property type="entry name" value="DUF1485"/>
    <property type="match status" value="1"/>
</dbReference>
<sequence>MSKRVALAGFLHETNTFAPTKARMADFVQGVVTCPWPVGRPF</sequence>
<feature type="domain" description="Microcystin LR degradation protein MlrC N-terminal" evidence="1">
    <location>
        <begin position="4"/>
        <end position="30"/>
    </location>
</feature>